<dbReference type="STRING" id="1317122.ATO12_24035"/>
<dbReference type="InterPro" id="IPR003717">
    <property type="entry name" value="RecO"/>
</dbReference>
<dbReference type="Gene3D" id="2.40.50.140">
    <property type="entry name" value="Nucleic acid-binding proteins"/>
    <property type="match status" value="1"/>
</dbReference>
<feature type="domain" description="DNA replication/recombination mediator RecO N-terminal" evidence="8">
    <location>
        <begin position="1"/>
        <end position="80"/>
    </location>
</feature>
<dbReference type="GO" id="GO:0006302">
    <property type="term" value="P:double-strand break repair"/>
    <property type="evidence" value="ECO:0007669"/>
    <property type="project" value="TreeGrafter"/>
</dbReference>
<proteinExistence type="inferred from homology"/>
<dbReference type="Pfam" id="PF11967">
    <property type="entry name" value="RecO_N"/>
    <property type="match status" value="1"/>
</dbReference>
<keyword evidence="5 7" id="KW-0234">DNA repair</keyword>
<dbReference type="Gene3D" id="1.20.1440.120">
    <property type="entry name" value="Recombination protein O, C-terminal domain"/>
    <property type="match status" value="1"/>
</dbReference>
<evidence type="ECO:0000313" key="9">
    <source>
        <dbReference type="EMBL" id="EZH72522.1"/>
    </source>
</evidence>
<dbReference type="AlphaFoldDB" id="A0A023BRD0"/>
<dbReference type="GO" id="GO:0043590">
    <property type="term" value="C:bacterial nucleoid"/>
    <property type="evidence" value="ECO:0007669"/>
    <property type="project" value="TreeGrafter"/>
</dbReference>
<accession>A0A023BRD0</accession>
<dbReference type="InterPro" id="IPR042242">
    <property type="entry name" value="RecO_C"/>
</dbReference>
<keyword evidence="3 7" id="KW-0227">DNA damage</keyword>
<dbReference type="OrthoDB" id="9789152at2"/>
<keyword evidence="4 7" id="KW-0233">DNA recombination</keyword>
<dbReference type="PANTHER" id="PTHR33991:SF1">
    <property type="entry name" value="DNA REPAIR PROTEIN RECO"/>
    <property type="match status" value="1"/>
</dbReference>
<evidence type="ECO:0000259" key="8">
    <source>
        <dbReference type="Pfam" id="PF11967"/>
    </source>
</evidence>
<comment type="caution">
    <text evidence="9">The sequence shown here is derived from an EMBL/GenBank/DDBJ whole genome shotgun (WGS) entry which is preliminary data.</text>
</comment>
<reference evidence="9 10" key="1">
    <citation type="submission" date="2014-04" db="EMBL/GenBank/DDBJ databases">
        <title>Aquimarina sp. 22II-S11-z7 Genome Sequencing.</title>
        <authorList>
            <person name="Lai Q."/>
        </authorList>
    </citation>
    <scope>NUCLEOTIDE SEQUENCE [LARGE SCALE GENOMIC DNA]</scope>
    <source>
        <strain evidence="9 10">22II-S11-z7</strain>
    </source>
</reference>
<organism evidence="9 10">
    <name type="scientific">Aquimarina atlantica</name>
    <dbReference type="NCBI Taxonomy" id="1317122"/>
    <lineage>
        <taxon>Bacteria</taxon>
        <taxon>Pseudomonadati</taxon>
        <taxon>Bacteroidota</taxon>
        <taxon>Flavobacteriia</taxon>
        <taxon>Flavobacteriales</taxon>
        <taxon>Flavobacteriaceae</taxon>
        <taxon>Aquimarina</taxon>
    </lineage>
</organism>
<sequence length="239" mass="27384">MIINSPAIVLHSLRYSEADLIVSLFTKTSGLRSYLLKGVLKSKRGKIKASLFQPLTILEIQAFHKDKGSLERIKEAKIKTIYKSLHTDFVKGTLVFFISEVLKNSIQEEETNIDLFEYIETALMWLDTHDTIGNFHITFLTKLTQYLGFYPDTSYEASDYFNMQDGVFQSISSNVYCVSGDQVKLFKQFLGTTFEASMDIKLSKNTRSDILAMLLVYFELHLHGFKKPKSLSVLNEIFN</sequence>
<dbReference type="SUPFAM" id="SSF50249">
    <property type="entry name" value="Nucleic acid-binding proteins"/>
    <property type="match status" value="1"/>
</dbReference>
<evidence type="ECO:0000256" key="6">
    <source>
        <dbReference type="ARBA" id="ARBA00033409"/>
    </source>
</evidence>
<dbReference type="GO" id="GO:0006310">
    <property type="term" value="P:DNA recombination"/>
    <property type="evidence" value="ECO:0007669"/>
    <property type="project" value="UniProtKB-UniRule"/>
</dbReference>
<evidence type="ECO:0000256" key="3">
    <source>
        <dbReference type="ARBA" id="ARBA00022763"/>
    </source>
</evidence>
<dbReference type="RefSeq" id="WP_034245168.1">
    <property type="nucleotide sequence ID" value="NZ_AQRA01000008.1"/>
</dbReference>
<gene>
    <name evidence="7" type="primary">recO</name>
    <name evidence="9" type="ORF">ATO12_24035</name>
</gene>
<dbReference type="Proteomes" id="UP000023541">
    <property type="component" value="Unassembled WGS sequence"/>
</dbReference>
<evidence type="ECO:0000256" key="1">
    <source>
        <dbReference type="ARBA" id="ARBA00007452"/>
    </source>
</evidence>
<dbReference type="InterPro" id="IPR012340">
    <property type="entry name" value="NA-bd_OB-fold"/>
</dbReference>
<dbReference type="InterPro" id="IPR037278">
    <property type="entry name" value="ARFGAP/RecO"/>
</dbReference>
<protein>
    <recommendedName>
        <fullName evidence="2 7">DNA repair protein RecO</fullName>
    </recommendedName>
    <alternativeName>
        <fullName evidence="6 7">Recombination protein O</fullName>
    </alternativeName>
</protein>
<name>A0A023BRD0_9FLAO</name>
<dbReference type="eggNOG" id="COG1381">
    <property type="taxonomic scope" value="Bacteria"/>
</dbReference>
<dbReference type="HAMAP" id="MF_00201">
    <property type="entry name" value="RecO"/>
    <property type="match status" value="1"/>
</dbReference>
<dbReference type="PANTHER" id="PTHR33991">
    <property type="entry name" value="DNA REPAIR PROTEIN RECO"/>
    <property type="match status" value="1"/>
</dbReference>
<comment type="similarity">
    <text evidence="1 7">Belongs to the RecO family.</text>
</comment>
<evidence type="ECO:0000256" key="4">
    <source>
        <dbReference type="ARBA" id="ARBA00023172"/>
    </source>
</evidence>
<dbReference type="SUPFAM" id="SSF57863">
    <property type="entry name" value="ArfGap/RecO-like zinc finger"/>
    <property type="match status" value="1"/>
</dbReference>
<evidence type="ECO:0000313" key="10">
    <source>
        <dbReference type="Proteomes" id="UP000023541"/>
    </source>
</evidence>
<dbReference type="Pfam" id="PF02565">
    <property type="entry name" value="RecO_C"/>
    <property type="match status" value="1"/>
</dbReference>
<keyword evidence="10" id="KW-1185">Reference proteome</keyword>
<dbReference type="NCBIfam" id="TIGR00613">
    <property type="entry name" value="reco"/>
    <property type="match status" value="1"/>
</dbReference>
<dbReference type="InterPro" id="IPR022572">
    <property type="entry name" value="DNA_rep/recomb_RecO_N"/>
</dbReference>
<comment type="function">
    <text evidence="7">Involved in DNA repair and RecF pathway recombination.</text>
</comment>
<evidence type="ECO:0000256" key="5">
    <source>
        <dbReference type="ARBA" id="ARBA00023204"/>
    </source>
</evidence>
<evidence type="ECO:0000256" key="7">
    <source>
        <dbReference type="HAMAP-Rule" id="MF_00201"/>
    </source>
</evidence>
<evidence type="ECO:0000256" key="2">
    <source>
        <dbReference type="ARBA" id="ARBA00021310"/>
    </source>
</evidence>
<dbReference type="EMBL" id="AQRA01000008">
    <property type="protein sequence ID" value="EZH72522.1"/>
    <property type="molecule type" value="Genomic_DNA"/>
</dbReference>